<dbReference type="InterPro" id="IPR036665">
    <property type="entry name" value="PTS_IIA_glucitol/sorbitol_sf"/>
</dbReference>
<dbReference type="Pfam" id="PF03829">
    <property type="entry name" value="PTSIIA_gutA"/>
    <property type="match status" value="1"/>
</dbReference>
<name>A0A2H6DAW0_TETHA</name>
<protein>
    <submittedName>
        <fullName evidence="2">Putative phosphotransferase system enzyme IIA component</fullName>
    </submittedName>
</protein>
<organism evidence="2 3">
    <name type="scientific">Tetragenococcus halophilus subsp. halophilus</name>
    <dbReference type="NCBI Taxonomy" id="1513897"/>
    <lineage>
        <taxon>Bacteria</taxon>
        <taxon>Bacillati</taxon>
        <taxon>Bacillota</taxon>
        <taxon>Bacilli</taxon>
        <taxon>Lactobacillales</taxon>
        <taxon>Enterococcaceae</taxon>
        <taxon>Tetragenococcus</taxon>
    </lineage>
</organism>
<dbReference type="RefSeq" id="WP_014123949.1">
    <property type="nucleotide sequence ID" value="NZ_BAABQP010000009.1"/>
</dbReference>
<dbReference type="GeneID" id="64054828"/>
<comment type="caution">
    <text evidence="1">Lacks conserved residue(s) required for the propagation of feature annotation.</text>
</comment>
<accession>A0A2H6DAW0</accession>
<sequence length="116" mass="12998">MQQGKILSIGDQAVDENEKMLIFFGKSVTKGLAPYSIIQEINEPEKVELTVGDKIFFGQQEYQITYVGHLVNQNLQTIQHSSFVFSDDTQDKLSSSVYLTPAKVPDISEGMTITYC</sequence>
<dbReference type="Proteomes" id="UP000236214">
    <property type="component" value="Unassembled WGS sequence"/>
</dbReference>
<dbReference type="Gene3D" id="2.40.33.40">
    <property type="entry name" value="Phosphotransferase system, glucitol/sorbitol-specific IIA component"/>
    <property type="match status" value="1"/>
</dbReference>
<gene>
    <name evidence="2" type="ORF">TEHN7118_1674</name>
</gene>
<dbReference type="SUPFAM" id="SSF141530">
    <property type="entry name" value="PTSIIA/GutA-like"/>
    <property type="match status" value="1"/>
</dbReference>
<dbReference type="PANTHER" id="PTHR40398">
    <property type="entry name" value="PTS SYSTEM GLUCITOL/SORBITOL-SPECIFIC EIIA COMPONENT"/>
    <property type="match status" value="1"/>
</dbReference>
<evidence type="ECO:0000313" key="3">
    <source>
        <dbReference type="Proteomes" id="UP000236214"/>
    </source>
</evidence>
<dbReference type="GO" id="GO:0016301">
    <property type="term" value="F:kinase activity"/>
    <property type="evidence" value="ECO:0007669"/>
    <property type="project" value="TreeGrafter"/>
</dbReference>
<evidence type="ECO:0000313" key="2">
    <source>
        <dbReference type="EMBL" id="GBD68868.1"/>
    </source>
</evidence>
<dbReference type="GO" id="GO:0009401">
    <property type="term" value="P:phosphoenolpyruvate-dependent sugar phosphotransferase system"/>
    <property type="evidence" value="ECO:0007669"/>
    <property type="project" value="InterPro"/>
</dbReference>
<reference evidence="2 3" key="1">
    <citation type="submission" date="2016-05" db="EMBL/GenBank/DDBJ databases">
        <title>Whole genome sequencing of Tetragenococcus halophilus subsp. halophilus NISL 7118.</title>
        <authorList>
            <person name="Shiwa Y."/>
            <person name="Nishimura I."/>
            <person name="Yoshikawa H."/>
            <person name="Koyama Y."/>
            <person name="Oguma T."/>
        </authorList>
    </citation>
    <scope>NUCLEOTIDE SEQUENCE [LARGE SCALE GENOMIC DNA]</scope>
    <source>
        <strain evidence="2 3">NISL 7118</strain>
    </source>
</reference>
<keyword evidence="2" id="KW-0808">Transferase</keyword>
<dbReference type="EMBL" id="BDEC01000071">
    <property type="protein sequence ID" value="GBD68868.1"/>
    <property type="molecule type" value="Genomic_DNA"/>
</dbReference>
<dbReference type="GO" id="GO:0008982">
    <property type="term" value="F:protein-N(PI)-phosphohistidine-sugar phosphotransferase activity"/>
    <property type="evidence" value="ECO:0007669"/>
    <property type="project" value="InterPro"/>
</dbReference>
<dbReference type="PANTHER" id="PTHR40398:SF1">
    <property type="entry name" value="PTS SYSTEM GLUCITOL_SORBITOL-SPECIFIC EIIA COMPONENT"/>
    <property type="match status" value="1"/>
</dbReference>
<keyword evidence="3" id="KW-1185">Reference proteome</keyword>
<proteinExistence type="predicted"/>
<evidence type="ECO:0000256" key="1">
    <source>
        <dbReference type="PROSITE-ProRule" id="PRU00420"/>
    </source>
</evidence>
<dbReference type="InterPro" id="IPR004716">
    <property type="entry name" value="PTS_IIA_glucitol/sorbitol-sp"/>
</dbReference>
<dbReference type="AlphaFoldDB" id="A0A2H6DAW0"/>
<dbReference type="PROSITE" id="PS51097">
    <property type="entry name" value="PTS_EIIA_TYPE_5"/>
    <property type="match status" value="1"/>
</dbReference>
<comment type="caution">
    <text evidence="2">The sequence shown here is derived from an EMBL/GenBank/DDBJ whole genome shotgun (WGS) entry which is preliminary data.</text>
</comment>
<dbReference type="GO" id="GO:0005737">
    <property type="term" value="C:cytoplasm"/>
    <property type="evidence" value="ECO:0007669"/>
    <property type="project" value="InterPro"/>
</dbReference>